<evidence type="ECO:0000256" key="5">
    <source>
        <dbReference type="ARBA" id="ARBA00012458"/>
    </source>
</evidence>
<dbReference type="PATRIC" id="fig|1149862.3.peg.2667"/>
<dbReference type="Gene3D" id="3.20.20.20">
    <property type="entry name" value="Dihydropteroate synthase-like"/>
    <property type="match status" value="1"/>
</dbReference>
<dbReference type="PROSITE" id="PS00792">
    <property type="entry name" value="DHPS_1"/>
    <property type="match status" value="1"/>
</dbReference>
<comment type="cofactor">
    <cofactor evidence="2">
        <name>Mg(2+)</name>
        <dbReference type="ChEBI" id="CHEBI:18420"/>
    </cofactor>
</comment>
<dbReference type="Proteomes" id="UP000004324">
    <property type="component" value="Unassembled WGS sequence"/>
</dbReference>
<dbReference type="PANTHER" id="PTHR20941">
    <property type="entry name" value="FOLATE SYNTHESIS PROTEINS"/>
    <property type="match status" value="1"/>
</dbReference>
<dbReference type="EC" id="2.5.1.15" evidence="5"/>
<name>I8RJ94_9FIRM</name>
<dbReference type="PROSITE" id="PS50972">
    <property type="entry name" value="PTERIN_BINDING"/>
    <property type="match status" value="1"/>
</dbReference>
<evidence type="ECO:0000313" key="15">
    <source>
        <dbReference type="Proteomes" id="UP000004324"/>
    </source>
</evidence>
<dbReference type="SUPFAM" id="SSF51717">
    <property type="entry name" value="Dihydropteroate synthetase-like"/>
    <property type="match status" value="1"/>
</dbReference>
<evidence type="ECO:0000313" key="14">
    <source>
        <dbReference type="EMBL" id="EIW18230.1"/>
    </source>
</evidence>
<organism evidence="14 15">
    <name type="scientific">Pelosinus fermentans B4</name>
    <dbReference type="NCBI Taxonomy" id="1149862"/>
    <lineage>
        <taxon>Bacteria</taxon>
        <taxon>Bacillati</taxon>
        <taxon>Bacillota</taxon>
        <taxon>Negativicutes</taxon>
        <taxon>Selenomonadales</taxon>
        <taxon>Sporomusaceae</taxon>
        <taxon>Pelosinus</taxon>
    </lineage>
</organism>
<comment type="function">
    <text evidence="12">Catalyzes the condensation of para-aminobenzoate (pABA) with 6-hydroxymethyl-7,8-dihydropterin diphosphate (DHPt-PP) to form 7,8-dihydropteroate (H2Pte), the immediate precursor of folate derivatives.</text>
</comment>
<evidence type="ECO:0000256" key="8">
    <source>
        <dbReference type="ARBA" id="ARBA00022723"/>
    </source>
</evidence>
<dbReference type="RefSeq" id="WP_007934886.1">
    <property type="nucleotide sequence ID" value="NZ_AKVJ01000028.1"/>
</dbReference>
<keyword evidence="10" id="KW-0289">Folate biosynthesis</keyword>
<dbReference type="InterPro" id="IPR000489">
    <property type="entry name" value="Pterin-binding_dom"/>
</dbReference>
<sequence>MTFNVRVLGIDNLKQAEMELARINYDKTSIPVMDDKVVFRVVKLENISTKNANLLKQTFLVNGGEVAIGRSSMDLGTAYADVLLCATIKQFQMAIAQLKIEPWGLPTIAEAIERTLNNIESFPQRSYDWQHHSLKIMPRRTLIMGILNVTPDSFSDGGKYNTIDKALYHVEEMIQCGADIIDIGAESTRPYFGAEKISDEEEMNRLGPLLERVLSISTVPVSVDTYKSNVALEALNLGAHMINDIWGLQQDHNMAKVVAGYNVPIIIMHNQDTTHYQQDIMSEIYNFLQKSISIGIQAGIDPNNIIIDPGIGFGKTPEQNLIVMSRLDELRSLGCPILLGTSNKRFIGEVLGLPVEERVEGTGATVSVGIMKGSNIVRVHNVQAMARIAKMTDAMMRSDI</sequence>
<keyword evidence="8" id="KW-0479">Metal-binding</keyword>
<proteinExistence type="inferred from homology"/>
<dbReference type="OrthoDB" id="9811744at2"/>
<dbReference type="GO" id="GO:0046656">
    <property type="term" value="P:folic acid biosynthetic process"/>
    <property type="evidence" value="ECO:0007669"/>
    <property type="project" value="UniProtKB-KW"/>
</dbReference>
<dbReference type="GO" id="GO:0046872">
    <property type="term" value="F:metal ion binding"/>
    <property type="evidence" value="ECO:0007669"/>
    <property type="project" value="UniProtKB-KW"/>
</dbReference>
<dbReference type="NCBIfam" id="TIGR01496">
    <property type="entry name" value="DHPS"/>
    <property type="match status" value="1"/>
</dbReference>
<dbReference type="PANTHER" id="PTHR20941:SF1">
    <property type="entry name" value="FOLIC ACID SYNTHESIS PROTEIN FOL1"/>
    <property type="match status" value="1"/>
</dbReference>
<dbReference type="FunFam" id="3.20.20.20:FF:000006">
    <property type="entry name" value="Dihydropteroate synthase"/>
    <property type="match status" value="1"/>
</dbReference>
<keyword evidence="15" id="KW-1185">Reference proteome</keyword>
<evidence type="ECO:0000256" key="6">
    <source>
        <dbReference type="ARBA" id="ARBA00016919"/>
    </source>
</evidence>
<dbReference type="InterPro" id="IPR011005">
    <property type="entry name" value="Dihydropteroate_synth-like_sf"/>
</dbReference>
<dbReference type="InterPro" id="IPR006390">
    <property type="entry name" value="DHP_synth_dom"/>
</dbReference>
<comment type="pathway">
    <text evidence="3">Cofactor biosynthesis; tetrahydrofolate biosynthesis; 7,8-dihydrofolate from 2-amino-4-hydroxy-6-hydroxymethyl-7,8-dihydropteridine diphosphate and 4-aminobenzoate: step 1/2.</text>
</comment>
<comment type="catalytic activity">
    <reaction evidence="1">
        <text>(7,8-dihydropterin-6-yl)methyl diphosphate + 4-aminobenzoate = 7,8-dihydropteroate + diphosphate</text>
        <dbReference type="Rhea" id="RHEA:19949"/>
        <dbReference type="ChEBI" id="CHEBI:17836"/>
        <dbReference type="ChEBI" id="CHEBI:17839"/>
        <dbReference type="ChEBI" id="CHEBI:33019"/>
        <dbReference type="ChEBI" id="CHEBI:72950"/>
        <dbReference type="EC" id="2.5.1.15"/>
    </reaction>
</comment>
<dbReference type="UniPathway" id="UPA00077">
    <property type="reaction ID" value="UER00156"/>
</dbReference>
<dbReference type="AlphaFoldDB" id="I8RJ94"/>
<evidence type="ECO:0000259" key="13">
    <source>
        <dbReference type="PROSITE" id="PS50972"/>
    </source>
</evidence>
<evidence type="ECO:0000256" key="1">
    <source>
        <dbReference type="ARBA" id="ARBA00000012"/>
    </source>
</evidence>
<dbReference type="GO" id="GO:0005829">
    <property type="term" value="C:cytosol"/>
    <property type="evidence" value="ECO:0007669"/>
    <property type="project" value="TreeGrafter"/>
</dbReference>
<keyword evidence="7" id="KW-0808">Transferase</keyword>
<feature type="domain" description="Pterin-binding" evidence="13">
    <location>
        <begin position="141"/>
        <end position="390"/>
    </location>
</feature>
<evidence type="ECO:0000256" key="11">
    <source>
        <dbReference type="ARBA" id="ARBA00030193"/>
    </source>
</evidence>
<evidence type="ECO:0000256" key="2">
    <source>
        <dbReference type="ARBA" id="ARBA00001946"/>
    </source>
</evidence>
<dbReference type="CDD" id="cd00739">
    <property type="entry name" value="DHPS"/>
    <property type="match status" value="1"/>
</dbReference>
<gene>
    <name evidence="14" type="ORF">FB4_3704</name>
</gene>
<evidence type="ECO:0000256" key="10">
    <source>
        <dbReference type="ARBA" id="ARBA00022909"/>
    </source>
</evidence>
<evidence type="ECO:0000256" key="4">
    <source>
        <dbReference type="ARBA" id="ARBA00009503"/>
    </source>
</evidence>
<dbReference type="PROSITE" id="PS00793">
    <property type="entry name" value="DHPS_2"/>
    <property type="match status" value="1"/>
</dbReference>
<accession>I8RJ94</accession>
<reference evidence="14 15" key="1">
    <citation type="journal article" date="2012" name="J. Bacteriol.">
        <title>Draft Genome Sequences for Two Metal-Reducing Pelosinus fermentans Strains Isolated from a Cr(VI)-Contaminated Site and for Type Strain R7.</title>
        <authorList>
            <person name="Brown S.D."/>
            <person name="Podar M."/>
            <person name="Klingeman D.M."/>
            <person name="Johnson C.M."/>
            <person name="Yang Z.K."/>
            <person name="Utturkar S.M."/>
            <person name="Land M.L."/>
            <person name="Mosher J.J."/>
            <person name="Hurt R.A.Jr."/>
            <person name="Phelps T.J."/>
            <person name="Palumbo A.V."/>
            <person name="Arkin A.P."/>
            <person name="Hazen T.C."/>
            <person name="Elias D.A."/>
        </authorList>
    </citation>
    <scope>NUCLEOTIDE SEQUENCE [LARGE SCALE GENOMIC DNA]</scope>
    <source>
        <strain evidence="14 15">B4</strain>
    </source>
</reference>
<dbReference type="InterPro" id="IPR045031">
    <property type="entry name" value="DHP_synth-like"/>
</dbReference>
<comment type="caution">
    <text evidence="14">The sequence shown here is derived from an EMBL/GenBank/DDBJ whole genome shotgun (WGS) entry which is preliminary data.</text>
</comment>
<keyword evidence="9" id="KW-0460">Magnesium</keyword>
<dbReference type="Pfam" id="PF00809">
    <property type="entry name" value="Pterin_bind"/>
    <property type="match status" value="1"/>
</dbReference>
<protein>
    <recommendedName>
        <fullName evidence="6">Dihydropteroate synthase</fullName>
        <ecNumber evidence="5">2.5.1.15</ecNumber>
    </recommendedName>
    <alternativeName>
        <fullName evidence="11">Dihydropteroate pyrophosphorylase</fullName>
    </alternativeName>
</protein>
<comment type="similarity">
    <text evidence="4">Belongs to the DHPS family.</text>
</comment>
<dbReference type="GO" id="GO:0046654">
    <property type="term" value="P:tetrahydrofolate biosynthetic process"/>
    <property type="evidence" value="ECO:0007669"/>
    <property type="project" value="UniProtKB-UniPathway"/>
</dbReference>
<evidence type="ECO:0000256" key="9">
    <source>
        <dbReference type="ARBA" id="ARBA00022842"/>
    </source>
</evidence>
<evidence type="ECO:0000256" key="12">
    <source>
        <dbReference type="ARBA" id="ARBA00053449"/>
    </source>
</evidence>
<dbReference type="GO" id="GO:0004156">
    <property type="term" value="F:dihydropteroate synthase activity"/>
    <property type="evidence" value="ECO:0007669"/>
    <property type="project" value="UniProtKB-EC"/>
</dbReference>
<evidence type="ECO:0000256" key="7">
    <source>
        <dbReference type="ARBA" id="ARBA00022679"/>
    </source>
</evidence>
<evidence type="ECO:0000256" key="3">
    <source>
        <dbReference type="ARBA" id="ARBA00004763"/>
    </source>
</evidence>
<dbReference type="EMBL" id="AKVJ01000028">
    <property type="protein sequence ID" value="EIW18230.1"/>
    <property type="molecule type" value="Genomic_DNA"/>
</dbReference>